<accession>A3IWA0</accession>
<proteinExistence type="predicted"/>
<dbReference type="SUPFAM" id="SSF52540">
    <property type="entry name" value="P-loop containing nucleoside triphosphate hydrolases"/>
    <property type="match status" value="1"/>
</dbReference>
<dbReference type="Pfam" id="PF13481">
    <property type="entry name" value="AAA_25"/>
    <property type="match status" value="1"/>
</dbReference>
<protein>
    <submittedName>
        <fullName evidence="1">DNA repair protein RadA domain protein</fullName>
    </submittedName>
</protein>
<feature type="non-terminal residue" evidence="1">
    <location>
        <position position="1"/>
    </location>
</feature>
<gene>
    <name evidence="1" type="ORF">CY0110_06669</name>
</gene>
<reference evidence="1 2" key="1">
    <citation type="submission" date="2007-03" db="EMBL/GenBank/DDBJ databases">
        <authorList>
            <person name="Stal L."/>
            <person name="Ferriera S."/>
            <person name="Johnson J."/>
            <person name="Kravitz S."/>
            <person name="Beeson K."/>
            <person name="Sutton G."/>
            <person name="Rogers Y.-H."/>
            <person name="Friedman R."/>
            <person name="Frazier M."/>
            <person name="Venter J.C."/>
        </authorList>
    </citation>
    <scope>NUCLEOTIDE SEQUENCE [LARGE SCALE GENOMIC DNA]</scope>
    <source>
        <strain evidence="1 2">CCY0110</strain>
    </source>
</reference>
<comment type="caution">
    <text evidence="1">The sequence shown here is derived from an EMBL/GenBank/DDBJ whole genome shotgun (WGS) entry which is preliminary data.</text>
</comment>
<dbReference type="EMBL" id="AAXW01000050">
    <property type="protein sequence ID" value="EAZ89213.1"/>
    <property type="molecule type" value="Genomic_DNA"/>
</dbReference>
<evidence type="ECO:0000313" key="1">
    <source>
        <dbReference type="EMBL" id="EAZ89213.1"/>
    </source>
</evidence>
<dbReference type="Gene3D" id="3.40.50.300">
    <property type="entry name" value="P-loop containing nucleotide triphosphate hydrolases"/>
    <property type="match status" value="1"/>
</dbReference>
<dbReference type="InterPro" id="IPR027417">
    <property type="entry name" value="P-loop_NTPase"/>
</dbReference>
<dbReference type="Proteomes" id="UP000003781">
    <property type="component" value="Unassembled WGS sequence"/>
</dbReference>
<sequence length="743" mass="85087">SYLNEMVTKEDGGILYLAGKPTNYPLKDYCLATNDICAEMDDGTIDQQKKRIKLFVEKTGLIPAIIIFSGNKSLHIHLKGDHNFAIDDAIYLRRLVAICLLSDPAVARPHQPIRLAGFWRKETGKYQELMAYFDQGYSLEEFLLGISKYWEFLGYGDLVDKTELDSLWSFIHPVLVNSDKSLTYEQQKEKLTQIFLDKDQKLVNYQHKQERIKTSIKYENDTYSNKDSKLDSFINSVLYPKLEDTIFQDIGYFGTDYIYHCPLCKEPEPLDNPTLGINRYYFNCFACLRSGTWLKYYWFKTYGDQKFDFMKALQESSELVDLSIELQEVINEENIMKLGNITEKNEQLKSLLASYETETDPMNRRVLVAFIKTNYMESHDLRNEKDINDLILEINQDQQHTNDNKLPNLYEILCKEEEAENPMKEWLVDGLFQEGLTIIAGYSGTGKTSVTDNIAIAVASGQDWNNKAVKQGNVLLLQSELNPTNMKLHFSHLINTDNAESILKNIIPVFDWDFKQMDRLEKLASNHQPVLIIIDSLRSCSIPLSIDENHPKIGVPLYRLKKLSNQLNCSIMVIHHCNKSDPNVFSGSNAIQGAPDTLAILSGTIGQKQELYFQKHRAGIKYQCKKHNIQFNQSTNEWEYLGVKDEDTSKIKNDDDNPVIKKDPPQLILEFLENDYKSSSCVKPFYMKDLSKTLFDVILYPLICAIAAAVLAPKPYEIARLAGIVTDKVTKPPKPVINPVLAA</sequence>
<evidence type="ECO:0000313" key="2">
    <source>
        <dbReference type="Proteomes" id="UP000003781"/>
    </source>
</evidence>
<dbReference type="AlphaFoldDB" id="A3IWA0"/>
<keyword evidence="2" id="KW-1185">Reference proteome</keyword>
<dbReference type="RefSeq" id="WP_008277658.1">
    <property type="nucleotide sequence ID" value="NZ_AAXW01000050.1"/>
</dbReference>
<name>A3IWA0_9CHRO</name>
<organism evidence="1 2">
    <name type="scientific">Crocosphaera chwakensis CCY0110</name>
    <dbReference type="NCBI Taxonomy" id="391612"/>
    <lineage>
        <taxon>Bacteria</taxon>
        <taxon>Bacillati</taxon>
        <taxon>Cyanobacteriota</taxon>
        <taxon>Cyanophyceae</taxon>
        <taxon>Oscillatoriophycideae</taxon>
        <taxon>Chroococcales</taxon>
        <taxon>Aphanothecaceae</taxon>
        <taxon>Crocosphaera</taxon>
        <taxon>Crocosphaera chwakensis</taxon>
    </lineage>
</organism>
<dbReference type="eggNOG" id="COG3598">
    <property type="taxonomic scope" value="Bacteria"/>
</dbReference>